<comment type="caution">
    <text evidence="5">The sequence shown here is derived from an EMBL/GenBank/DDBJ whole genome shotgun (WGS) entry which is preliminary data.</text>
</comment>
<dbReference type="OrthoDB" id="543156at2759"/>
<reference evidence="5" key="1">
    <citation type="journal article" date="2019" name="bioRxiv">
        <title>The Genome of the Zebra Mussel, Dreissena polymorpha: A Resource for Invasive Species Research.</title>
        <authorList>
            <person name="McCartney M.A."/>
            <person name="Auch B."/>
            <person name="Kono T."/>
            <person name="Mallez S."/>
            <person name="Zhang Y."/>
            <person name="Obille A."/>
            <person name="Becker A."/>
            <person name="Abrahante J.E."/>
            <person name="Garbe J."/>
            <person name="Badalamenti J.P."/>
            <person name="Herman A."/>
            <person name="Mangelson H."/>
            <person name="Liachko I."/>
            <person name="Sullivan S."/>
            <person name="Sone E.D."/>
            <person name="Koren S."/>
            <person name="Silverstein K.A.T."/>
            <person name="Beckman K.B."/>
            <person name="Gohl D.M."/>
        </authorList>
    </citation>
    <scope>NUCLEOTIDE SEQUENCE</scope>
    <source>
        <strain evidence="5">Duluth1</strain>
        <tissue evidence="5">Whole animal</tissue>
    </source>
</reference>
<dbReference type="EMBL" id="JAIWYP010000002">
    <property type="protein sequence ID" value="KAH3872181.1"/>
    <property type="molecule type" value="Genomic_DNA"/>
</dbReference>
<sequence length="228" mass="24209">MSKGKVIFVVSSNDKLGTTGKQTGWYLPEAAHPYEVLSKAGYQITFVSPKGGKAPMDEGSGQTFKDDAVCKEFLKHHVTKLDKTVKASELKPADFKGLFYVGGHAPMFDMPAAKDIAKLAADIYENGGILGAVCHGTVGFVPVKLSSGESLVKGQTVTSFTNSEEDAVKLSSAMPFMLETKLRELGAKFVGADNWACNVQVSGRLVSGQNPASATKTGEEMVKLLAAQ</sequence>
<gene>
    <name evidence="5" type="ORF">DPMN_035396</name>
</gene>
<keyword evidence="2" id="KW-0456">Lyase</keyword>
<dbReference type="InterPro" id="IPR050325">
    <property type="entry name" value="Prot/Nucl_acid_deglycase"/>
</dbReference>
<dbReference type="Proteomes" id="UP000828390">
    <property type="component" value="Unassembled WGS sequence"/>
</dbReference>
<evidence type="ECO:0000256" key="2">
    <source>
        <dbReference type="ARBA" id="ARBA00023239"/>
    </source>
</evidence>
<evidence type="ECO:0000313" key="6">
    <source>
        <dbReference type="Proteomes" id="UP000828390"/>
    </source>
</evidence>
<proteinExistence type="inferred from homology"/>
<dbReference type="InterPro" id="IPR002818">
    <property type="entry name" value="DJ-1/PfpI"/>
</dbReference>
<dbReference type="SUPFAM" id="SSF52317">
    <property type="entry name" value="Class I glutamine amidotransferase-like"/>
    <property type="match status" value="1"/>
</dbReference>
<dbReference type="PANTHER" id="PTHR48094">
    <property type="entry name" value="PROTEIN/NUCLEIC ACID DEGLYCASE DJ-1-RELATED"/>
    <property type="match status" value="1"/>
</dbReference>
<dbReference type="CDD" id="cd03141">
    <property type="entry name" value="GATase1_Hsp31_like"/>
    <property type="match status" value="1"/>
</dbReference>
<protein>
    <recommendedName>
        <fullName evidence="4">DJ-1/PfpI domain-containing protein</fullName>
    </recommendedName>
</protein>
<dbReference type="Pfam" id="PF01965">
    <property type="entry name" value="DJ-1_PfpI"/>
    <property type="match status" value="1"/>
</dbReference>
<dbReference type="GO" id="GO:0005737">
    <property type="term" value="C:cytoplasm"/>
    <property type="evidence" value="ECO:0007669"/>
    <property type="project" value="TreeGrafter"/>
</dbReference>
<reference evidence="5" key="2">
    <citation type="submission" date="2020-11" db="EMBL/GenBank/DDBJ databases">
        <authorList>
            <person name="McCartney M.A."/>
            <person name="Auch B."/>
            <person name="Kono T."/>
            <person name="Mallez S."/>
            <person name="Becker A."/>
            <person name="Gohl D.M."/>
            <person name="Silverstein K.A.T."/>
            <person name="Koren S."/>
            <person name="Bechman K.B."/>
            <person name="Herman A."/>
            <person name="Abrahante J.E."/>
            <person name="Garbe J."/>
        </authorList>
    </citation>
    <scope>NUCLEOTIDE SEQUENCE</scope>
    <source>
        <strain evidence="5">Duluth1</strain>
        <tissue evidence="5">Whole animal</tissue>
    </source>
</reference>
<evidence type="ECO:0000259" key="4">
    <source>
        <dbReference type="Pfam" id="PF01965"/>
    </source>
</evidence>
<dbReference type="AlphaFoldDB" id="A0A9D4M9L1"/>
<dbReference type="GO" id="GO:0019243">
    <property type="term" value="P:methylglyoxal catabolic process to D-lactate via S-lactoyl-glutathione"/>
    <property type="evidence" value="ECO:0007669"/>
    <property type="project" value="TreeGrafter"/>
</dbReference>
<accession>A0A9D4M9L1</accession>
<organism evidence="5 6">
    <name type="scientific">Dreissena polymorpha</name>
    <name type="common">Zebra mussel</name>
    <name type="synonym">Mytilus polymorpha</name>
    <dbReference type="NCBI Taxonomy" id="45954"/>
    <lineage>
        <taxon>Eukaryota</taxon>
        <taxon>Metazoa</taxon>
        <taxon>Spiralia</taxon>
        <taxon>Lophotrochozoa</taxon>
        <taxon>Mollusca</taxon>
        <taxon>Bivalvia</taxon>
        <taxon>Autobranchia</taxon>
        <taxon>Heteroconchia</taxon>
        <taxon>Euheterodonta</taxon>
        <taxon>Imparidentia</taxon>
        <taxon>Neoheterodontei</taxon>
        <taxon>Myida</taxon>
        <taxon>Dreissenoidea</taxon>
        <taxon>Dreissenidae</taxon>
        <taxon>Dreissena</taxon>
    </lineage>
</organism>
<comment type="similarity">
    <text evidence="3">Belongs to the peptidase C56 family. HSP31-like subfamily.</text>
</comment>
<evidence type="ECO:0000256" key="1">
    <source>
        <dbReference type="ARBA" id="ARBA00023016"/>
    </source>
</evidence>
<name>A0A9D4M9L1_DREPO</name>
<dbReference type="GO" id="GO:0019172">
    <property type="term" value="F:glyoxalase III activity"/>
    <property type="evidence" value="ECO:0007669"/>
    <property type="project" value="TreeGrafter"/>
</dbReference>
<dbReference type="Gene3D" id="3.40.50.880">
    <property type="match status" value="1"/>
</dbReference>
<feature type="domain" description="DJ-1/PfpI" evidence="4">
    <location>
        <begin position="29"/>
        <end position="223"/>
    </location>
</feature>
<dbReference type="InterPro" id="IPR029062">
    <property type="entry name" value="Class_I_gatase-like"/>
</dbReference>
<evidence type="ECO:0000256" key="3">
    <source>
        <dbReference type="ARBA" id="ARBA00038493"/>
    </source>
</evidence>
<keyword evidence="1" id="KW-0346">Stress response</keyword>
<evidence type="ECO:0000313" key="5">
    <source>
        <dbReference type="EMBL" id="KAH3872181.1"/>
    </source>
</evidence>
<keyword evidence="6" id="KW-1185">Reference proteome</keyword>
<dbReference type="PANTHER" id="PTHR48094:SF11">
    <property type="entry name" value="GLUTATHIONE-INDEPENDENT GLYOXALASE HSP31-RELATED"/>
    <property type="match status" value="1"/>
</dbReference>